<evidence type="ECO:0000313" key="7">
    <source>
        <dbReference type="Proteomes" id="UP000238350"/>
    </source>
</evidence>
<name>A0A2T0FJI6_9ASCO</name>
<dbReference type="InterPro" id="IPR008778">
    <property type="entry name" value="Pirin_C_dom"/>
</dbReference>
<dbReference type="Proteomes" id="UP000238350">
    <property type="component" value="Unassembled WGS sequence"/>
</dbReference>
<feature type="binding site" evidence="2">
    <location>
        <position position="116"/>
    </location>
    <ligand>
        <name>Fe cation</name>
        <dbReference type="ChEBI" id="CHEBI:24875"/>
    </ligand>
</feature>
<comment type="cofactor">
    <cofactor evidence="2">
        <name>Fe cation</name>
        <dbReference type="ChEBI" id="CHEBI:24875"/>
    </cofactor>
    <text evidence="2">Binds 1 Fe cation per subunit.</text>
</comment>
<dbReference type="Gene3D" id="2.60.120.10">
    <property type="entry name" value="Jelly Rolls"/>
    <property type="match status" value="2"/>
</dbReference>
<comment type="similarity">
    <text evidence="1 3">Belongs to the pirin family.</text>
</comment>
<dbReference type="RefSeq" id="XP_024665093.1">
    <property type="nucleotide sequence ID" value="XM_024809325.1"/>
</dbReference>
<evidence type="ECO:0008006" key="8">
    <source>
        <dbReference type="Google" id="ProtNLM"/>
    </source>
</evidence>
<dbReference type="InterPro" id="IPR012093">
    <property type="entry name" value="Pirin"/>
</dbReference>
<keyword evidence="7" id="KW-1185">Reference proteome</keyword>
<proteinExistence type="inferred from homology"/>
<reference evidence="6 7" key="1">
    <citation type="submission" date="2017-04" db="EMBL/GenBank/DDBJ databases">
        <title>Genome sequencing of [Candida] sorbophila.</title>
        <authorList>
            <person name="Ahn J.O."/>
        </authorList>
    </citation>
    <scope>NUCLEOTIDE SEQUENCE [LARGE SCALE GENOMIC DNA]</scope>
    <source>
        <strain evidence="6 7">DS02</strain>
    </source>
</reference>
<dbReference type="InterPro" id="IPR011051">
    <property type="entry name" value="RmlC_Cupin_sf"/>
</dbReference>
<evidence type="ECO:0000256" key="2">
    <source>
        <dbReference type="PIRSR" id="PIRSR006232-1"/>
    </source>
</evidence>
<dbReference type="AlphaFoldDB" id="A0A2T0FJI6"/>
<organism evidence="6 7">
    <name type="scientific">Wickerhamiella sorbophila</name>
    <dbReference type="NCBI Taxonomy" id="45607"/>
    <lineage>
        <taxon>Eukaryota</taxon>
        <taxon>Fungi</taxon>
        <taxon>Dikarya</taxon>
        <taxon>Ascomycota</taxon>
        <taxon>Saccharomycotina</taxon>
        <taxon>Dipodascomycetes</taxon>
        <taxon>Dipodascales</taxon>
        <taxon>Trichomonascaceae</taxon>
        <taxon>Wickerhamiella</taxon>
    </lineage>
</organism>
<protein>
    <recommendedName>
        <fullName evidence="8">Pirin family protein</fullName>
    </recommendedName>
</protein>
<feature type="binding site" evidence="2">
    <location>
        <position position="72"/>
    </location>
    <ligand>
        <name>Fe cation</name>
        <dbReference type="ChEBI" id="CHEBI:24875"/>
    </ligand>
</feature>
<dbReference type="InterPro" id="IPR014710">
    <property type="entry name" value="RmlC-like_jellyroll"/>
</dbReference>
<dbReference type="Pfam" id="PF02678">
    <property type="entry name" value="Pirin"/>
    <property type="match status" value="1"/>
</dbReference>
<keyword evidence="2" id="KW-0408">Iron</keyword>
<sequence>MSDFQQVLAQSTKAISKIVSNRPHHWVGDGFYVQGMLDYNNLGRQLNPFIMMDYAAPKHFDPHYKQRGVGFHPHRGFETVTFAYEGEVSHRDSTGRSGTIKTGDVQWMTAGAGIQHEEMHSKEFTSKGGDFEMIQLWVNLPKAKKNVPATYQSITRESIPDVSLPTGGNLRVVAGEYQGAKGPANTHTPMNVYDISLKPNESVNIDLPDGWNTGILVRKNTVKVNDREIKPASLVAFDRTGTSVQLTAGANGSEMLLFSGEPIDEPMVGYGPFVMNTPEEISTAFIDYQEGKYGGPPM</sequence>
<dbReference type="GeneID" id="36516516"/>
<feature type="binding site" evidence="2">
    <location>
        <position position="74"/>
    </location>
    <ligand>
        <name>Fe cation</name>
        <dbReference type="ChEBI" id="CHEBI:24875"/>
    </ligand>
</feature>
<dbReference type="GO" id="GO:0046872">
    <property type="term" value="F:metal ion binding"/>
    <property type="evidence" value="ECO:0007669"/>
    <property type="project" value="UniProtKB-KW"/>
</dbReference>
<feature type="domain" description="Pirin C-terminal" evidence="5">
    <location>
        <begin position="192"/>
        <end position="293"/>
    </location>
</feature>
<dbReference type="InterPro" id="IPR053186">
    <property type="entry name" value="QDO-related"/>
</dbReference>
<comment type="caution">
    <text evidence="6">The sequence shown here is derived from an EMBL/GenBank/DDBJ whole genome shotgun (WGS) entry which is preliminary data.</text>
</comment>
<keyword evidence="2" id="KW-0479">Metal-binding</keyword>
<dbReference type="CDD" id="cd02247">
    <property type="entry name" value="cupin_pirin_C"/>
    <property type="match status" value="1"/>
</dbReference>
<evidence type="ECO:0000259" key="5">
    <source>
        <dbReference type="Pfam" id="PF05726"/>
    </source>
</evidence>
<dbReference type="SUPFAM" id="SSF51182">
    <property type="entry name" value="RmlC-like cupins"/>
    <property type="match status" value="1"/>
</dbReference>
<evidence type="ECO:0000313" key="6">
    <source>
        <dbReference type="EMBL" id="PRT55148.1"/>
    </source>
</evidence>
<dbReference type="PANTHER" id="PTHR43594:SF1">
    <property type="entry name" value="QUERCETIN 2,3-DIOXYGENASE PA2418-RELATED"/>
    <property type="match status" value="1"/>
</dbReference>
<accession>A0A2T0FJI6</accession>
<dbReference type="EMBL" id="NDIQ01000021">
    <property type="protein sequence ID" value="PRT55148.1"/>
    <property type="molecule type" value="Genomic_DNA"/>
</dbReference>
<evidence type="ECO:0000256" key="1">
    <source>
        <dbReference type="ARBA" id="ARBA00008416"/>
    </source>
</evidence>
<dbReference type="PIRSF" id="PIRSF006232">
    <property type="entry name" value="Pirin"/>
    <property type="match status" value="1"/>
</dbReference>
<dbReference type="PANTHER" id="PTHR43594">
    <property type="entry name" value="QUERCETIN 2,3-DIOXYGENASE"/>
    <property type="match status" value="1"/>
</dbReference>
<feature type="binding site" evidence="2">
    <location>
        <position position="118"/>
    </location>
    <ligand>
        <name>Fe cation</name>
        <dbReference type="ChEBI" id="CHEBI:24875"/>
    </ligand>
</feature>
<dbReference type="InterPro" id="IPR003829">
    <property type="entry name" value="Pirin_N_dom"/>
</dbReference>
<feature type="domain" description="Pirin N-terminal" evidence="4">
    <location>
        <begin position="38"/>
        <end position="138"/>
    </location>
</feature>
<evidence type="ECO:0000259" key="4">
    <source>
        <dbReference type="Pfam" id="PF02678"/>
    </source>
</evidence>
<dbReference type="Pfam" id="PF05726">
    <property type="entry name" value="Pirin_C"/>
    <property type="match status" value="1"/>
</dbReference>
<dbReference type="STRING" id="45607.A0A2T0FJI6"/>
<evidence type="ECO:0000256" key="3">
    <source>
        <dbReference type="RuleBase" id="RU003457"/>
    </source>
</evidence>
<dbReference type="CDD" id="cd02909">
    <property type="entry name" value="cupin_pirin_N"/>
    <property type="match status" value="1"/>
</dbReference>
<gene>
    <name evidence="6" type="ORF">B9G98_02768</name>
</gene>
<dbReference type="OrthoDB" id="198735at2759"/>